<evidence type="ECO:0000313" key="10">
    <source>
        <dbReference type="Proteomes" id="UP000256690"/>
    </source>
</evidence>
<evidence type="ECO:0000256" key="1">
    <source>
        <dbReference type="ARBA" id="ARBA00004123"/>
    </source>
</evidence>
<dbReference type="GO" id="GO:0003677">
    <property type="term" value="F:DNA binding"/>
    <property type="evidence" value="ECO:0007669"/>
    <property type="project" value="UniProtKB-KW"/>
</dbReference>
<dbReference type="SUPFAM" id="SSF57701">
    <property type="entry name" value="Zn2/Cys6 DNA-binding domain"/>
    <property type="match status" value="1"/>
</dbReference>
<dbReference type="PANTHER" id="PTHR47338">
    <property type="entry name" value="ZN(II)2CYS6 TRANSCRIPTION FACTOR (EUROFUNG)-RELATED"/>
    <property type="match status" value="1"/>
</dbReference>
<dbReference type="InterPro" id="IPR007219">
    <property type="entry name" value="XnlR_reg_dom"/>
</dbReference>
<dbReference type="InterPro" id="IPR036864">
    <property type="entry name" value="Zn2-C6_fun-type_DNA-bd_sf"/>
</dbReference>
<keyword evidence="3" id="KW-0805">Transcription regulation</keyword>
<dbReference type="CDD" id="cd12148">
    <property type="entry name" value="fungal_TF_MHR"/>
    <property type="match status" value="1"/>
</dbReference>
<dbReference type="Gene3D" id="4.10.240.10">
    <property type="entry name" value="Zn(2)-C6 fungal-type DNA-binding domain"/>
    <property type="match status" value="1"/>
</dbReference>
<dbReference type="PROSITE" id="PS50048">
    <property type="entry name" value="ZN2_CY6_FUNGAL_2"/>
    <property type="match status" value="1"/>
</dbReference>
<dbReference type="STRING" id="1810919.A0A3D8RRU7"/>
<comment type="caution">
    <text evidence="9">The sequence shown here is derived from an EMBL/GenBank/DDBJ whole genome shotgun (WGS) entry which is preliminary data.</text>
</comment>
<dbReference type="Proteomes" id="UP000256690">
    <property type="component" value="Unassembled WGS sequence"/>
</dbReference>
<dbReference type="GO" id="GO:0006351">
    <property type="term" value="P:DNA-templated transcription"/>
    <property type="evidence" value="ECO:0007669"/>
    <property type="project" value="InterPro"/>
</dbReference>
<dbReference type="InterPro" id="IPR001138">
    <property type="entry name" value="Zn2Cys6_DnaBD"/>
</dbReference>
<dbReference type="GO" id="GO:0008270">
    <property type="term" value="F:zinc ion binding"/>
    <property type="evidence" value="ECO:0007669"/>
    <property type="project" value="InterPro"/>
</dbReference>
<dbReference type="PANTHER" id="PTHR47338:SF3">
    <property type="entry name" value="C6 FINGER DOMAIN TRANSCRIPTION FACTOR DBAA-RELATED"/>
    <property type="match status" value="1"/>
</dbReference>
<evidence type="ECO:0000256" key="5">
    <source>
        <dbReference type="ARBA" id="ARBA00023163"/>
    </source>
</evidence>
<dbReference type="CDD" id="cd00067">
    <property type="entry name" value="GAL4"/>
    <property type="match status" value="1"/>
</dbReference>
<accession>A0A3D8RRU7</accession>
<evidence type="ECO:0000256" key="4">
    <source>
        <dbReference type="ARBA" id="ARBA00023125"/>
    </source>
</evidence>
<dbReference type="GO" id="GO:0005634">
    <property type="term" value="C:nucleus"/>
    <property type="evidence" value="ECO:0007669"/>
    <property type="project" value="UniProtKB-SubCell"/>
</dbReference>
<comment type="subcellular location">
    <subcellularLocation>
        <location evidence="1">Nucleus</location>
    </subcellularLocation>
</comment>
<keyword evidence="5" id="KW-0804">Transcription</keyword>
<dbReference type="Pfam" id="PF00172">
    <property type="entry name" value="Zn_clus"/>
    <property type="match status" value="1"/>
</dbReference>
<organism evidence="9 10">
    <name type="scientific">Aspergillus mulundensis</name>
    <dbReference type="NCBI Taxonomy" id="1810919"/>
    <lineage>
        <taxon>Eukaryota</taxon>
        <taxon>Fungi</taxon>
        <taxon>Dikarya</taxon>
        <taxon>Ascomycota</taxon>
        <taxon>Pezizomycotina</taxon>
        <taxon>Eurotiomycetes</taxon>
        <taxon>Eurotiomycetidae</taxon>
        <taxon>Eurotiales</taxon>
        <taxon>Aspergillaceae</taxon>
        <taxon>Aspergillus</taxon>
        <taxon>Aspergillus subgen. Nidulantes</taxon>
    </lineage>
</organism>
<dbReference type="InterPro" id="IPR050815">
    <property type="entry name" value="TF_fung"/>
</dbReference>
<dbReference type="SMART" id="SM00066">
    <property type="entry name" value="GAL4"/>
    <property type="match status" value="1"/>
</dbReference>
<proteinExistence type="predicted"/>
<dbReference type="SMART" id="SM00906">
    <property type="entry name" value="Fungal_trans"/>
    <property type="match status" value="1"/>
</dbReference>
<feature type="domain" description="Zn(2)-C6 fungal-type" evidence="8">
    <location>
        <begin position="15"/>
        <end position="45"/>
    </location>
</feature>
<keyword evidence="4" id="KW-0238">DNA-binding</keyword>
<keyword evidence="6" id="KW-0539">Nucleus</keyword>
<keyword evidence="2" id="KW-0479">Metal-binding</keyword>
<gene>
    <name evidence="9" type="ORF">DSM5745_06670</name>
</gene>
<dbReference type="OrthoDB" id="3037908at2759"/>
<name>A0A3D8RRU7_9EURO</name>
<dbReference type="AlphaFoldDB" id="A0A3D8RRU7"/>
<evidence type="ECO:0000259" key="8">
    <source>
        <dbReference type="PROSITE" id="PS50048"/>
    </source>
</evidence>
<dbReference type="PROSITE" id="PS00463">
    <property type="entry name" value="ZN2_CY6_FUNGAL_1"/>
    <property type="match status" value="1"/>
</dbReference>
<keyword evidence="10" id="KW-1185">Reference proteome</keyword>
<evidence type="ECO:0000256" key="6">
    <source>
        <dbReference type="ARBA" id="ARBA00023242"/>
    </source>
</evidence>
<dbReference type="GO" id="GO:0000981">
    <property type="term" value="F:DNA-binding transcription factor activity, RNA polymerase II-specific"/>
    <property type="evidence" value="ECO:0007669"/>
    <property type="project" value="InterPro"/>
</dbReference>
<dbReference type="EMBL" id="PVWQ01000007">
    <property type="protein sequence ID" value="RDW76678.1"/>
    <property type="molecule type" value="Genomic_DNA"/>
</dbReference>
<dbReference type="RefSeq" id="XP_026602990.1">
    <property type="nucleotide sequence ID" value="XM_026748686.1"/>
</dbReference>
<evidence type="ECO:0000256" key="7">
    <source>
        <dbReference type="SAM" id="MobiDB-lite"/>
    </source>
</evidence>
<dbReference type="GeneID" id="38117040"/>
<sequence>MACTTRRGRQQPGFACEECRRRKARCDRVRPKCGFCTENELQCVFVDKRQQRGPVKGQINSMQSQLATLRWQLDRYLRQRPDHPIAMTVESDEPPTDIQTMLDDFDVQVAALNQDGAMATTTALMPATTTTSNDAPAGLSWPDATWLDCQWQEISTSLIPPDLTAVSTTTALTDPLSLDILNESPPPPTTADSSSSRVKMTDLIRAELDQLYFDRVHAFCPIIHRRRYFTLVAQTSTPAQVCLQSAMRTLAAAMSSHYQLGEQLYSETRVLLETHSQTPATPRDKIPLEHIQAWLLLSHYELLRMGVHQAMLTAGRAFRLVQMARLSELDASADLQLSPVSPSPSLSLSLSSGVESSESFVDAEEGRRTFWLAFCFDRLLCLQNEWPLTLQEEMISTRLPCPEHNYQNNLPIRTPFLPEAMAQTGQNTLSPFSECIIMATLHGRCMTHRRFYANPNNTNASDFESGPTKRDFCIRQNWLSNAVDRRVQTLSQMPSPTVDSDPMLLFTHMLGYRATVHISNTMQQVSWRTSSVDQQLLGPGTPVSVSAVAYQQRAAHAAGEIVRLAKAVPALSPFKAHPFLPDALACAATFLSIHGSGSAGEAVQHVLRVLGELQDTHSLARDYLQGLQTPGEGNRQDTWFLQ</sequence>
<dbReference type="Pfam" id="PF04082">
    <property type="entry name" value="Fungal_trans"/>
    <property type="match status" value="1"/>
</dbReference>
<reference evidence="9 10" key="1">
    <citation type="journal article" date="2018" name="IMA Fungus">
        <title>IMA Genome-F 9: Draft genome sequence of Annulohypoxylon stygium, Aspergillus mulundensis, Berkeleyomyces basicola (syn. Thielaviopsis basicola), Ceratocystis smalleyi, two Cercospora beticola strains, Coleophoma cylindrospora, Fusarium fracticaudum, Phialophora cf. hyalina, and Morchella septimelata.</title>
        <authorList>
            <person name="Wingfield B.D."/>
            <person name="Bills G.F."/>
            <person name="Dong Y."/>
            <person name="Huang W."/>
            <person name="Nel W.J."/>
            <person name="Swalarsk-Parry B.S."/>
            <person name="Vaghefi N."/>
            <person name="Wilken P.M."/>
            <person name="An Z."/>
            <person name="de Beer Z.W."/>
            <person name="De Vos L."/>
            <person name="Chen L."/>
            <person name="Duong T.A."/>
            <person name="Gao Y."/>
            <person name="Hammerbacher A."/>
            <person name="Kikkert J.R."/>
            <person name="Li Y."/>
            <person name="Li H."/>
            <person name="Li K."/>
            <person name="Li Q."/>
            <person name="Liu X."/>
            <person name="Ma X."/>
            <person name="Naidoo K."/>
            <person name="Pethybridge S.J."/>
            <person name="Sun J."/>
            <person name="Steenkamp E.T."/>
            <person name="van der Nest M.A."/>
            <person name="van Wyk S."/>
            <person name="Wingfield M.J."/>
            <person name="Xiong C."/>
            <person name="Yue Q."/>
            <person name="Zhang X."/>
        </authorList>
    </citation>
    <scope>NUCLEOTIDE SEQUENCE [LARGE SCALE GENOMIC DNA]</scope>
    <source>
        <strain evidence="9 10">DSM 5745</strain>
    </source>
</reference>
<evidence type="ECO:0000256" key="2">
    <source>
        <dbReference type="ARBA" id="ARBA00022723"/>
    </source>
</evidence>
<evidence type="ECO:0000313" key="9">
    <source>
        <dbReference type="EMBL" id="RDW76678.1"/>
    </source>
</evidence>
<feature type="region of interest" description="Disordered" evidence="7">
    <location>
        <begin position="177"/>
        <end position="197"/>
    </location>
</feature>
<evidence type="ECO:0000256" key="3">
    <source>
        <dbReference type="ARBA" id="ARBA00023015"/>
    </source>
</evidence>
<protein>
    <submittedName>
        <fullName evidence="9">Asperfuranone cluster transcription factor afoA</fullName>
    </submittedName>
</protein>